<evidence type="ECO:0000313" key="8">
    <source>
        <dbReference type="Proteomes" id="UP000431401"/>
    </source>
</evidence>
<dbReference type="InterPro" id="IPR001123">
    <property type="entry name" value="LeuE-type"/>
</dbReference>
<evidence type="ECO:0000256" key="6">
    <source>
        <dbReference type="SAM" id="Phobius"/>
    </source>
</evidence>
<feature type="transmembrane region" description="Helical" evidence="6">
    <location>
        <begin position="141"/>
        <end position="163"/>
    </location>
</feature>
<keyword evidence="5 6" id="KW-0472">Membrane</keyword>
<evidence type="ECO:0000256" key="2">
    <source>
        <dbReference type="ARBA" id="ARBA00022475"/>
    </source>
</evidence>
<name>A0A7K0DY85_9NOCA</name>
<evidence type="ECO:0000256" key="5">
    <source>
        <dbReference type="ARBA" id="ARBA00023136"/>
    </source>
</evidence>
<keyword evidence="3 6" id="KW-0812">Transmembrane</keyword>
<accession>A0A7K0DY85</accession>
<dbReference type="GO" id="GO:0005886">
    <property type="term" value="C:plasma membrane"/>
    <property type="evidence" value="ECO:0007669"/>
    <property type="project" value="UniProtKB-SubCell"/>
</dbReference>
<feature type="transmembrane region" description="Helical" evidence="6">
    <location>
        <begin position="59"/>
        <end position="80"/>
    </location>
</feature>
<dbReference type="EMBL" id="WEGI01000014">
    <property type="protein sequence ID" value="MQY30665.1"/>
    <property type="molecule type" value="Genomic_DNA"/>
</dbReference>
<protein>
    <submittedName>
        <fullName evidence="7">Threonine efflux protein</fullName>
    </submittedName>
</protein>
<dbReference type="PANTHER" id="PTHR30086:SF20">
    <property type="entry name" value="ARGININE EXPORTER PROTEIN ARGO-RELATED"/>
    <property type="match status" value="1"/>
</dbReference>
<evidence type="ECO:0000313" key="7">
    <source>
        <dbReference type="EMBL" id="MQY30665.1"/>
    </source>
</evidence>
<feature type="transmembrane region" description="Helical" evidence="6">
    <location>
        <begin position="26"/>
        <end position="53"/>
    </location>
</feature>
<organism evidence="7 8">
    <name type="scientific">Nocardia aurantia</name>
    <dbReference type="NCBI Taxonomy" id="2585199"/>
    <lineage>
        <taxon>Bacteria</taxon>
        <taxon>Bacillati</taxon>
        <taxon>Actinomycetota</taxon>
        <taxon>Actinomycetes</taxon>
        <taxon>Mycobacteriales</taxon>
        <taxon>Nocardiaceae</taxon>
        <taxon>Nocardia</taxon>
    </lineage>
</organism>
<comment type="subcellular location">
    <subcellularLocation>
        <location evidence="1">Cell membrane</location>
        <topology evidence="1">Multi-pass membrane protein</topology>
    </subcellularLocation>
</comment>
<dbReference type="Pfam" id="PF01810">
    <property type="entry name" value="LysE"/>
    <property type="match status" value="1"/>
</dbReference>
<gene>
    <name evidence="7" type="primary">rhtC_2</name>
    <name evidence="7" type="ORF">NRB56_62670</name>
</gene>
<proteinExistence type="predicted"/>
<sequence length="196" mass="20125">MLLGAMAPGPDFVIVTRNAMLSGRRAGVSSAAGIGLGVFVWAALSGFGVAGLLAASARAFTIVKVAGAIYLMFLGIRALLAARRGGYEAPDGSAAPPVGVSTGFRQGLLSNLLNPKAAVFFLALMPQFLPAAPAFTDTLELSTLTAVVTAGWFVALALGIATLRHFFTRTRVRRALDAAMGTVLVALGLRIALASH</sequence>
<keyword evidence="8" id="KW-1185">Reference proteome</keyword>
<dbReference type="PIRSF" id="PIRSF006324">
    <property type="entry name" value="LeuE"/>
    <property type="match status" value="1"/>
</dbReference>
<dbReference type="AlphaFoldDB" id="A0A7K0DY85"/>
<keyword evidence="4 6" id="KW-1133">Transmembrane helix</keyword>
<dbReference type="GO" id="GO:0015171">
    <property type="term" value="F:amino acid transmembrane transporter activity"/>
    <property type="evidence" value="ECO:0007669"/>
    <property type="project" value="TreeGrafter"/>
</dbReference>
<dbReference type="Proteomes" id="UP000431401">
    <property type="component" value="Unassembled WGS sequence"/>
</dbReference>
<feature type="transmembrane region" description="Helical" evidence="6">
    <location>
        <begin position="175"/>
        <end position="193"/>
    </location>
</feature>
<evidence type="ECO:0000256" key="3">
    <source>
        <dbReference type="ARBA" id="ARBA00022692"/>
    </source>
</evidence>
<evidence type="ECO:0000256" key="4">
    <source>
        <dbReference type="ARBA" id="ARBA00022989"/>
    </source>
</evidence>
<dbReference type="PANTHER" id="PTHR30086">
    <property type="entry name" value="ARGININE EXPORTER PROTEIN ARGO"/>
    <property type="match status" value="1"/>
</dbReference>
<comment type="caution">
    <text evidence="7">The sequence shown here is derived from an EMBL/GenBank/DDBJ whole genome shotgun (WGS) entry which is preliminary data.</text>
</comment>
<reference evidence="7 8" key="1">
    <citation type="submission" date="2019-10" db="EMBL/GenBank/DDBJ databases">
        <title>Nocardia macrotermitis sp. nov. and Nocardia aurantia sp. nov., isolated from the gut of fungus growing-termite Macrotermes natalensis.</title>
        <authorList>
            <person name="Benndorf R."/>
            <person name="Schwitalla J."/>
            <person name="Martin K."/>
            <person name="De Beer W."/>
            <person name="Kaster A.-K."/>
            <person name="Vollmers J."/>
            <person name="Poulsen M."/>
            <person name="Beemelmanns C."/>
        </authorList>
    </citation>
    <scope>NUCLEOTIDE SEQUENCE [LARGE SCALE GENOMIC DNA]</scope>
    <source>
        <strain evidence="7 8">RB56</strain>
    </source>
</reference>
<evidence type="ECO:0000256" key="1">
    <source>
        <dbReference type="ARBA" id="ARBA00004651"/>
    </source>
</evidence>
<keyword evidence="2" id="KW-1003">Cell membrane</keyword>